<protein>
    <submittedName>
        <fullName evidence="2">Uncharacterized protein</fullName>
    </submittedName>
</protein>
<name>A0A087MLJ5_9GAMM</name>
<accession>A0A087MLJ5</accession>
<feature type="chain" id="PRO_5001826394" evidence="1">
    <location>
        <begin position="22"/>
        <end position="192"/>
    </location>
</feature>
<dbReference type="EMBL" id="AVCJ01000001">
    <property type="protein sequence ID" value="KFL37748.1"/>
    <property type="molecule type" value="Genomic_DNA"/>
</dbReference>
<dbReference type="STRING" id="1121014.N788_00840"/>
<sequence length="192" mass="20611">MSFRYQWVLGVAMAFSGCVGAVGKDGTGVSAANAPTLPPAPSGEATMGGNRVRFEVDGQEYAFRTPEVRHSRARVAEHVVAQSFELANADNSLYARLVLNVTDDRINLSGEYAAVALDDQAQRERPGVGEVVLAEETDATRGRRMLPSGSGVIVVEHVHGRLKVRFSTGGDGLFRKADASPVTGTLDFHWRP</sequence>
<reference evidence="3" key="1">
    <citation type="submission" date="2013-08" db="EMBL/GenBank/DDBJ databases">
        <title>Genome sequencing of Arenimonas donghaensis.</title>
        <authorList>
            <person name="Chen F."/>
            <person name="Wang G."/>
        </authorList>
    </citation>
    <scope>NUCLEOTIDE SEQUENCE [LARGE SCALE GENOMIC DNA]</scope>
    <source>
        <strain evidence="3">HO3-R19</strain>
    </source>
</reference>
<comment type="caution">
    <text evidence="2">The sequence shown here is derived from an EMBL/GenBank/DDBJ whole genome shotgun (WGS) entry which is preliminary data.</text>
</comment>
<keyword evidence="3" id="KW-1185">Reference proteome</keyword>
<gene>
    <name evidence="2" type="ORF">N788_00840</name>
</gene>
<evidence type="ECO:0000313" key="2">
    <source>
        <dbReference type="EMBL" id="KFL37748.1"/>
    </source>
</evidence>
<dbReference type="OrthoDB" id="5966618at2"/>
<keyword evidence="1" id="KW-0732">Signal</keyword>
<reference evidence="2 3" key="2">
    <citation type="journal article" date="2015" name="Stand. Genomic Sci.">
        <title>High quality draft genomic sequence of Arenimonas donghaensis DSM 18148(T).</title>
        <authorList>
            <person name="Chen F."/>
            <person name="Wang H."/>
            <person name="Cao Y."/>
            <person name="Li X."/>
            <person name="Wang G."/>
        </authorList>
    </citation>
    <scope>NUCLEOTIDE SEQUENCE [LARGE SCALE GENOMIC DNA]</scope>
    <source>
        <strain evidence="2 3">HO3-R19</strain>
    </source>
</reference>
<dbReference type="PROSITE" id="PS51257">
    <property type="entry name" value="PROKAR_LIPOPROTEIN"/>
    <property type="match status" value="1"/>
</dbReference>
<evidence type="ECO:0000256" key="1">
    <source>
        <dbReference type="SAM" id="SignalP"/>
    </source>
</evidence>
<feature type="signal peptide" evidence="1">
    <location>
        <begin position="1"/>
        <end position="21"/>
    </location>
</feature>
<dbReference type="PATRIC" id="fig|1121014.3.peg.162"/>
<dbReference type="RefSeq" id="WP_034220026.1">
    <property type="nucleotide sequence ID" value="NZ_AVCJ01000001.1"/>
</dbReference>
<dbReference type="Proteomes" id="UP000029085">
    <property type="component" value="Unassembled WGS sequence"/>
</dbReference>
<dbReference type="AlphaFoldDB" id="A0A087MLJ5"/>
<evidence type="ECO:0000313" key="3">
    <source>
        <dbReference type="Proteomes" id="UP000029085"/>
    </source>
</evidence>
<organism evidence="2 3">
    <name type="scientific">Arenimonas donghaensis DSM 18148 = HO3-R19</name>
    <dbReference type="NCBI Taxonomy" id="1121014"/>
    <lineage>
        <taxon>Bacteria</taxon>
        <taxon>Pseudomonadati</taxon>
        <taxon>Pseudomonadota</taxon>
        <taxon>Gammaproteobacteria</taxon>
        <taxon>Lysobacterales</taxon>
        <taxon>Lysobacteraceae</taxon>
        <taxon>Arenimonas</taxon>
    </lineage>
</organism>
<proteinExistence type="predicted"/>